<dbReference type="AlphaFoldDB" id="A0A6G0VVQ7"/>
<evidence type="ECO:0000313" key="1">
    <source>
        <dbReference type="EMBL" id="KAF0711325.1"/>
    </source>
</evidence>
<sequence>RLKGSGPEHEHNQRVLVCGGMCKFVYVWVCKLISWTNRREDRFNITPFEGTNFPTWQFRVESLLRANWVLDVVSATRPLKAEEQVAFYHRDAKV</sequence>
<protein>
    <submittedName>
        <fullName evidence="1">Copia protein</fullName>
    </submittedName>
</protein>
<reference evidence="1 2" key="1">
    <citation type="submission" date="2019-08" db="EMBL/GenBank/DDBJ databases">
        <title>Whole genome of Aphis craccivora.</title>
        <authorList>
            <person name="Voronova N.V."/>
            <person name="Shulinski R.S."/>
            <person name="Bandarenka Y.V."/>
            <person name="Zhorov D.G."/>
            <person name="Warner D."/>
        </authorList>
    </citation>
    <scope>NUCLEOTIDE SEQUENCE [LARGE SCALE GENOMIC DNA]</scope>
    <source>
        <strain evidence="1">180601</strain>
        <tissue evidence="1">Whole Body</tissue>
    </source>
</reference>
<gene>
    <name evidence="1" type="ORF">FWK35_00037700</name>
</gene>
<dbReference type="Proteomes" id="UP000478052">
    <property type="component" value="Unassembled WGS sequence"/>
</dbReference>
<comment type="caution">
    <text evidence="1">The sequence shown here is derived from an EMBL/GenBank/DDBJ whole genome shotgun (WGS) entry which is preliminary data.</text>
</comment>
<feature type="non-terminal residue" evidence="1">
    <location>
        <position position="1"/>
    </location>
</feature>
<keyword evidence="2" id="KW-1185">Reference proteome</keyword>
<dbReference type="EMBL" id="VUJU01011299">
    <property type="protein sequence ID" value="KAF0711325.1"/>
    <property type="molecule type" value="Genomic_DNA"/>
</dbReference>
<organism evidence="1 2">
    <name type="scientific">Aphis craccivora</name>
    <name type="common">Cowpea aphid</name>
    <dbReference type="NCBI Taxonomy" id="307492"/>
    <lineage>
        <taxon>Eukaryota</taxon>
        <taxon>Metazoa</taxon>
        <taxon>Ecdysozoa</taxon>
        <taxon>Arthropoda</taxon>
        <taxon>Hexapoda</taxon>
        <taxon>Insecta</taxon>
        <taxon>Pterygota</taxon>
        <taxon>Neoptera</taxon>
        <taxon>Paraneoptera</taxon>
        <taxon>Hemiptera</taxon>
        <taxon>Sternorrhyncha</taxon>
        <taxon>Aphidomorpha</taxon>
        <taxon>Aphidoidea</taxon>
        <taxon>Aphididae</taxon>
        <taxon>Aphidini</taxon>
        <taxon>Aphis</taxon>
        <taxon>Aphis</taxon>
    </lineage>
</organism>
<accession>A0A6G0VVQ7</accession>
<name>A0A6G0VVQ7_APHCR</name>
<dbReference type="OrthoDB" id="6629788at2759"/>
<evidence type="ECO:0000313" key="2">
    <source>
        <dbReference type="Proteomes" id="UP000478052"/>
    </source>
</evidence>
<proteinExistence type="predicted"/>